<dbReference type="GO" id="GO:0006364">
    <property type="term" value="P:rRNA processing"/>
    <property type="evidence" value="ECO:0007669"/>
    <property type="project" value="UniProtKB-UniRule"/>
</dbReference>
<keyword evidence="9" id="KW-0963">Cytoplasm</keyword>
<keyword evidence="8 9" id="KW-0694">RNA-binding</keyword>
<dbReference type="PANTHER" id="PTHR11207">
    <property type="entry name" value="RIBONUCLEASE III"/>
    <property type="match status" value="1"/>
</dbReference>
<keyword evidence="5 9" id="KW-0540">Nuclease</keyword>
<accession>A0A6H2ELL5</accession>
<evidence type="ECO:0000256" key="7">
    <source>
        <dbReference type="ARBA" id="ARBA00022801"/>
    </source>
</evidence>
<dbReference type="PROSITE" id="PS00517">
    <property type="entry name" value="RNASE_3_1"/>
    <property type="match status" value="1"/>
</dbReference>
<proteinExistence type="inferred from homology"/>
<comment type="function">
    <text evidence="9">Digests double-stranded RNA. Involved in the processing of primary rRNA transcript to yield the immediate precursors to the large and small rRNAs (23S and 16S). Processes some mRNAs, and tRNAs when they are encoded in the rRNA operon. Processes pre-crRNA and tracrRNA of type II CRISPR loci if present in the organism.</text>
</comment>
<keyword evidence="7 9" id="KW-0378">Hydrolase</keyword>
<keyword evidence="13" id="KW-1185">Reference proteome</keyword>
<dbReference type="PROSITE" id="PS50142">
    <property type="entry name" value="RNASE_3_2"/>
    <property type="match status" value="1"/>
</dbReference>
<dbReference type="HAMAP" id="MF_00104">
    <property type="entry name" value="RNase_III"/>
    <property type="match status" value="1"/>
</dbReference>
<comment type="catalytic activity">
    <reaction evidence="1 9">
        <text>Endonucleolytic cleavage to 5'-phosphomonoester.</text>
        <dbReference type="EC" id="3.1.26.3"/>
    </reaction>
</comment>
<dbReference type="GO" id="GO:0006397">
    <property type="term" value="P:mRNA processing"/>
    <property type="evidence" value="ECO:0007669"/>
    <property type="project" value="UniProtKB-UniRule"/>
</dbReference>
<dbReference type="InterPro" id="IPR014720">
    <property type="entry name" value="dsRBD_dom"/>
</dbReference>
<comment type="subcellular location">
    <subcellularLocation>
        <location evidence="9">Cytoplasm</location>
    </subcellularLocation>
</comment>
<comment type="cofactor">
    <cofactor evidence="9">
        <name>Mg(2+)</name>
        <dbReference type="ChEBI" id="CHEBI:18420"/>
    </cofactor>
</comment>
<dbReference type="RefSeq" id="WP_168917903.1">
    <property type="nucleotide sequence ID" value="NZ_CP050804.1"/>
</dbReference>
<evidence type="ECO:0000313" key="12">
    <source>
        <dbReference type="EMBL" id="QJC21965.1"/>
    </source>
</evidence>
<dbReference type="EMBL" id="CP050804">
    <property type="protein sequence ID" value="QJC21965.1"/>
    <property type="molecule type" value="Genomic_DNA"/>
</dbReference>
<feature type="domain" description="RNase III" evidence="11">
    <location>
        <begin position="20"/>
        <end position="131"/>
    </location>
</feature>
<keyword evidence="9" id="KW-0460">Magnesium</keyword>
<feature type="active site" evidence="9">
    <location>
        <position position="120"/>
    </location>
</feature>
<dbReference type="SMART" id="SM00535">
    <property type="entry name" value="RIBOc"/>
    <property type="match status" value="1"/>
</dbReference>
<dbReference type="GO" id="GO:0004525">
    <property type="term" value="F:ribonuclease III activity"/>
    <property type="evidence" value="ECO:0007669"/>
    <property type="project" value="UniProtKB-UniRule"/>
</dbReference>
<evidence type="ECO:0000256" key="9">
    <source>
        <dbReference type="HAMAP-Rule" id="MF_00104"/>
    </source>
</evidence>
<organism evidence="12 13">
    <name type="scientific">Arcanobacterium buesumense</name>
    <dbReference type="NCBI Taxonomy" id="2722751"/>
    <lineage>
        <taxon>Bacteria</taxon>
        <taxon>Bacillati</taxon>
        <taxon>Actinomycetota</taxon>
        <taxon>Actinomycetes</taxon>
        <taxon>Actinomycetales</taxon>
        <taxon>Actinomycetaceae</taxon>
        <taxon>Arcanobacterium</taxon>
    </lineage>
</organism>
<evidence type="ECO:0000256" key="6">
    <source>
        <dbReference type="ARBA" id="ARBA00022759"/>
    </source>
</evidence>
<dbReference type="SUPFAM" id="SSF54768">
    <property type="entry name" value="dsRNA-binding domain-like"/>
    <property type="match status" value="1"/>
</dbReference>
<dbReference type="SMART" id="SM00358">
    <property type="entry name" value="DSRM"/>
    <property type="match status" value="1"/>
</dbReference>
<dbReference type="GO" id="GO:0010468">
    <property type="term" value="P:regulation of gene expression"/>
    <property type="evidence" value="ECO:0007669"/>
    <property type="project" value="TreeGrafter"/>
</dbReference>
<dbReference type="FunFam" id="1.10.1520.10:FF:000001">
    <property type="entry name" value="Ribonuclease 3"/>
    <property type="match status" value="1"/>
</dbReference>
<dbReference type="NCBIfam" id="TIGR02191">
    <property type="entry name" value="RNaseIII"/>
    <property type="match status" value="1"/>
</dbReference>
<dbReference type="GO" id="GO:0003725">
    <property type="term" value="F:double-stranded RNA binding"/>
    <property type="evidence" value="ECO:0007669"/>
    <property type="project" value="TreeGrafter"/>
</dbReference>
<feature type="binding site" evidence="9">
    <location>
        <position position="44"/>
    </location>
    <ligand>
        <name>Mg(2+)</name>
        <dbReference type="ChEBI" id="CHEBI:18420"/>
    </ligand>
</feature>
<dbReference type="CDD" id="cd00593">
    <property type="entry name" value="RIBOc"/>
    <property type="match status" value="1"/>
</dbReference>
<feature type="domain" description="DRBM" evidence="10">
    <location>
        <begin position="158"/>
        <end position="227"/>
    </location>
</feature>
<dbReference type="Proteomes" id="UP000502298">
    <property type="component" value="Chromosome"/>
</dbReference>
<dbReference type="InterPro" id="IPR036389">
    <property type="entry name" value="RNase_III_sf"/>
</dbReference>
<dbReference type="Pfam" id="PF14622">
    <property type="entry name" value="Ribonucleas_3_3"/>
    <property type="match status" value="1"/>
</dbReference>
<dbReference type="Gene3D" id="1.10.1520.10">
    <property type="entry name" value="Ribonuclease III domain"/>
    <property type="match status" value="1"/>
</dbReference>
<keyword evidence="6 9" id="KW-0255">Endonuclease</keyword>
<feature type="binding site" evidence="9">
    <location>
        <position position="117"/>
    </location>
    <ligand>
        <name>Mg(2+)</name>
        <dbReference type="ChEBI" id="CHEBI:18420"/>
    </ligand>
</feature>
<name>A0A6H2ELL5_9ACTO</name>
<gene>
    <name evidence="9 12" type="primary">rnc</name>
    <name evidence="12" type="ORF">HC352_05260</name>
</gene>
<dbReference type="GO" id="GO:0005737">
    <property type="term" value="C:cytoplasm"/>
    <property type="evidence" value="ECO:0007669"/>
    <property type="project" value="UniProtKB-SubCell"/>
</dbReference>
<dbReference type="GO" id="GO:0008033">
    <property type="term" value="P:tRNA processing"/>
    <property type="evidence" value="ECO:0007669"/>
    <property type="project" value="UniProtKB-KW"/>
</dbReference>
<evidence type="ECO:0000256" key="8">
    <source>
        <dbReference type="ARBA" id="ARBA00022884"/>
    </source>
</evidence>
<reference evidence="12 13" key="1">
    <citation type="submission" date="2020-03" db="EMBL/GenBank/DDBJ databases">
        <title>Complete genome of Arcanobacterium buesumensis sp. nov. strain 2701.</title>
        <authorList>
            <person name="Borowiak M."/>
            <person name="Alssahen M."/>
            <person name="Laemmler C."/>
            <person name="Malorny B."/>
            <person name="Hassan A."/>
            <person name="Prenger-Berninghoff E."/>
            <person name="Ploetz M."/>
            <person name="Abdulmawjood A."/>
        </authorList>
    </citation>
    <scope>NUCLEOTIDE SEQUENCE [LARGE SCALE GENOMIC DNA]</scope>
    <source>
        <strain evidence="12 13">2701</strain>
    </source>
</reference>
<sequence>MHKHDRSQLLARWGVDIPSDLLTLALTHRSWAYEHDSKHNERLEFLGDSILGAVVAEQIFHDYPDKSDGELSKIKSAAVSERALADIARGLELGDYIRLGKGEERSGGRDKDSILSDTVEALIAATYEAGGLAVVIDTVRRHLKEKIIEATRMGPALDWRTALEEKARELGIKGDISYQLHAEGPDHAKVYTACAFIGATEWGRGEATSRKAAKLAACEDGYHRLLTNTPYSQNNA</sequence>
<evidence type="ECO:0000256" key="4">
    <source>
        <dbReference type="ARBA" id="ARBA00022664"/>
    </source>
</evidence>
<dbReference type="KEGG" id="arca:HC352_05260"/>
<keyword evidence="9" id="KW-0699">rRNA-binding</keyword>
<dbReference type="PANTHER" id="PTHR11207:SF0">
    <property type="entry name" value="RIBONUCLEASE 3"/>
    <property type="match status" value="1"/>
</dbReference>
<keyword evidence="9" id="KW-0479">Metal-binding</keyword>
<keyword evidence="4 9" id="KW-0507">mRNA processing</keyword>
<dbReference type="InterPro" id="IPR011907">
    <property type="entry name" value="RNase_III"/>
</dbReference>
<evidence type="ECO:0000259" key="11">
    <source>
        <dbReference type="PROSITE" id="PS50142"/>
    </source>
</evidence>
<dbReference type="PROSITE" id="PS50137">
    <property type="entry name" value="DS_RBD"/>
    <property type="match status" value="1"/>
</dbReference>
<comment type="subunit">
    <text evidence="9">Homodimer.</text>
</comment>
<dbReference type="GO" id="GO:0019843">
    <property type="term" value="F:rRNA binding"/>
    <property type="evidence" value="ECO:0007669"/>
    <property type="project" value="UniProtKB-KW"/>
</dbReference>
<evidence type="ECO:0000313" key="13">
    <source>
        <dbReference type="Proteomes" id="UP000502298"/>
    </source>
</evidence>
<protein>
    <recommendedName>
        <fullName evidence="9">Ribonuclease 3</fullName>
        <ecNumber evidence="9">3.1.26.3</ecNumber>
    </recommendedName>
    <alternativeName>
        <fullName evidence="9">Ribonuclease III</fullName>
        <shortName evidence="9">RNase III</shortName>
    </alternativeName>
</protein>
<feature type="binding site" evidence="9">
    <location>
        <position position="120"/>
    </location>
    <ligand>
        <name>Mg(2+)</name>
        <dbReference type="ChEBI" id="CHEBI:18420"/>
    </ligand>
</feature>
<dbReference type="EC" id="3.1.26.3" evidence="9"/>
<dbReference type="Pfam" id="PF00035">
    <property type="entry name" value="dsrm"/>
    <property type="match status" value="1"/>
</dbReference>
<keyword evidence="9" id="KW-0819">tRNA processing</keyword>
<dbReference type="GO" id="GO:0046872">
    <property type="term" value="F:metal ion binding"/>
    <property type="evidence" value="ECO:0007669"/>
    <property type="project" value="UniProtKB-KW"/>
</dbReference>
<evidence type="ECO:0000256" key="3">
    <source>
        <dbReference type="ARBA" id="ARBA00022552"/>
    </source>
</evidence>
<keyword evidence="3 9" id="KW-0698">rRNA processing</keyword>
<dbReference type="Gene3D" id="3.30.160.20">
    <property type="match status" value="1"/>
</dbReference>
<evidence type="ECO:0000259" key="10">
    <source>
        <dbReference type="PROSITE" id="PS50137"/>
    </source>
</evidence>
<evidence type="ECO:0000256" key="5">
    <source>
        <dbReference type="ARBA" id="ARBA00022722"/>
    </source>
</evidence>
<comment type="similarity">
    <text evidence="2">Belongs to the ribonuclease III family.</text>
</comment>
<dbReference type="SUPFAM" id="SSF69065">
    <property type="entry name" value="RNase III domain-like"/>
    <property type="match status" value="1"/>
</dbReference>
<dbReference type="InterPro" id="IPR000999">
    <property type="entry name" value="RNase_III_dom"/>
</dbReference>
<evidence type="ECO:0000256" key="2">
    <source>
        <dbReference type="ARBA" id="ARBA00010183"/>
    </source>
</evidence>
<dbReference type="AlphaFoldDB" id="A0A6H2ELL5"/>
<feature type="active site" evidence="9">
    <location>
        <position position="48"/>
    </location>
</feature>
<evidence type="ECO:0000256" key="1">
    <source>
        <dbReference type="ARBA" id="ARBA00000109"/>
    </source>
</evidence>